<evidence type="ECO:0000313" key="2">
    <source>
        <dbReference type="WBParaSite" id="nRc.2.0.1.t25829-RA"/>
    </source>
</evidence>
<name>A0A915JI57_ROMCU</name>
<organism evidence="1 2">
    <name type="scientific">Romanomermis culicivorax</name>
    <name type="common">Nematode worm</name>
    <dbReference type="NCBI Taxonomy" id="13658"/>
    <lineage>
        <taxon>Eukaryota</taxon>
        <taxon>Metazoa</taxon>
        <taxon>Ecdysozoa</taxon>
        <taxon>Nematoda</taxon>
        <taxon>Enoplea</taxon>
        <taxon>Dorylaimia</taxon>
        <taxon>Mermithida</taxon>
        <taxon>Mermithoidea</taxon>
        <taxon>Mermithidae</taxon>
        <taxon>Romanomermis</taxon>
    </lineage>
</organism>
<evidence type="ECO:0000313" key="1">
    <source>
        <dbReference type="Proteomes" id="UP000887565"/>
    </source>
</evidence>
<reference evidence="2" key="1">
    <citation type="submission" date="2022-11" db="UniProtKB">
        <authorList>
            <consortium name="WormBaseParasite"/>
        </authorList>
    </citation>
    <scope>IDENTIFICATION</scope>
</reference>
<keyword evidence="1" id="KW-1185">Reference proteome</keyword>
<dbReference type="Proteomes" id="UP000887565">
    <property type="component" value="Unplaced"/>
</dbReference>
<dbReference type="WBParaSite" id="nRc.2.0.1.t25829-RA">
    <property type="protein sequence ID" value="nRc.2.0.1.t25829-RA"/>
    <property type="gene ID" value="nRc.2.0.1.g25829"/>
</dbReference>
<dbReference type="AlphaFoldDB" id="A0A915JI57"/>
<protein>
    <submittedName>
        <fullName evidence="2">Uncharacterized protein</fullName>
    </submittedName>
</protein>
<proteinExistence type="predicted"/>
<sequence>MFIHVIYRSKKNFITAQTLTSLDCIHLASTARESMMPCSKQGYCEGSFSSVLGNVFDSDKELVKYCKRDEQVACDFTIFSWKTLIKFMSDVISQLISGIFRQISII</sequence>
<accession>A0A915JI57</accession>